<dbReference type="SUPFAM" id="SSF158622">
    <property type="entry name" value="YheA/YmcA-like"/>
    <property type="match status" value="1"/>
</dbReference>
<keyword evidence="2" id="KW-1185">Reference proteome</keyword>
<dbReference type="Proteomes" id="UP000465601">
    <property type="component" value="Unassembled WGS sequence"/>
</dbReference>
<dbReference type="InterPro" id="IPR010368">
    <property type="entry name" value="Com_YlbF"/>
</dbReference>
<accession>A0A833M6S9</accession>
<comment type="caution">
    <text evidence="1">The sequence shown here is derived from an EMBL/GenBank/DDBJ whole genome shotgun (WGS) entry which is preliminary data.</text>
</comment>
<dbReference type="EMBL" id="WBZB01000073">
    <property type="protein sequence ID" value="KAB3524859.1"/>
    <property type="molecule type" value="Genomic_DNA"/>
</dbReference>
<evidence type="ECO:0000313" key="2">
    <source>
        <dbReference type="Proteomes" id="UP000465601"/>
    </source>
</evidence>
<dbReference type="AlphaFoldDB" id="A0A833M6S9"/>
<dbReference type="Gene3D" id="1.20.1500.10">
    <property type="entry name" value="YheA/YmcA-like"/>
    <property type="match status" value="1"/>
</dbReference>
<dbReference type="InterPro" id="IPR023378">
    <property type="entry name" value="YheA/YmcA-like_dom_sf"/>
</dbReference>
<proteinExistence type="predicted"/>
<dbReference type="RefSeq" id="WP_151867292.1">
    <property type="nucleotide sequence ID" value="NZ_WBZB01000073.1"/>
</dbReference>
<protein>
    <submittedName>
        <fullName evidence="1">YlbF family regulator</fullName>
    </submittedName>
</protein>
<gene>
    <name evidence="1" type="ORF">F8153_15680</name>
</gene>
<evidence type="ECO:0000313" key="1">
    <source>
        <dbReference type="EMBL" id="KAB3524859.1"/>
    </source>
</evidence>
<dbReference type="OrthoDB" id="1739595at2"/>
<sequence>MSIGRQVVQQIINTREFMELKDAQRNLNNYPKIKQEVEVFQKKQNEIMSKSSSPQEAEQKLRSLTNEFRNLSQYPEVQKMIKAGERFNKMMQNIYKEINEGLASYLKG</sequence>
<dbReference type="Pfam" id="PF06133">
    <property type="entry name" value="Com_YlbF"/>
    <property type="match status" value="1"/>
</dbReference>
<reference evidence="1 2" key="1">
    <citation type="submission" date="2019-10" db="EMBL/GenBank/DDBJ databases">
        <title>Alkaliphilus serpentinus sp. nov. and Alkaliphilus pronyensis sp. nov., two novel anaerobic alkaliphilic species isolated from the serpentinized-hosted hydrothermal field of the Prony Bay (New Caledonia).</title>
        <authorList>
            <person name="Postec A."/>
        </authorList>
    </citation>
    <scope>NUCLEOTIDE SEQUENCE [LARGE SCALE GENOMIC DNA]</scope>
    <source>
        <strain evidence="1 2">LacT</strain>
    </source>
</reference>
<organism evidence="1 2">
    <name type="scientific">Alkaliphilus serpentinus</name>
    <dbReference type="NCBI Taxonomy" id="1482731"/>
    <lineage>
        <taxon>Bacteria</taxon>
        <taxon>Bacillati</taxon>
        <taxon>Bacillota</taxon>
        <taxon>Clostridia</taxon>
        <taxon>Peptostreptococcales</taxon>
        <taxon>Natronincolaceae</taxon>
        <taxon>Alkaliphilus</taxon>
    </lineage>
</organism>
<name>A0A833M6S9_9FIRM</name>